<gene>
    <name evidence="1" type="ORF">MPH_07766</name>
</gene>
<dbReference type="AlphaFoldDB" id="K2RKA4"/>
<dbReference type="VEuPathDB" id="FungiDB:MPH_07766"/>
<evidence type="ECO:0000313" key="1">
    <source>
        <dbReference type="EMBL" id="EKG15083.1"/>
    </source>
</evidence>
<reference evidence="1 2" key="1">
    <citation type="journal article" date="2012" name="BMC Genomics">
        <title>Tools to kill: Genome of one of the most destructive plant pathogenic fungi Macrophomina phaseolina.</title>
        <authorList>
            <person name="Islam M.S."/>
            <person name="Haque M.S."/>
            <person name="Islam M.M."/>
            <person name="Emdad E.M."/>
            <person name="Halim A."/>
            <person name="Hossen Q.M.M."/>
            <person name="Hossain M.Z."/>
            <person name="Ahmed B."/>
            <person name="Rahim S."/>
            <person name="Rahman M.S."/>
            <person name="Alam M.M."/>
            <person name="Hou S."/>
            <person name="Wan X."/>
            <person name="Saito J.A."/>
            <person name="Alam M."/>
        </authorList>
    </citation>
    <scope>NUCLEOTIDE SEQUENCE [LARGE SCALE GENOMIC DNA]</scope>
    <source>
        <strain evidence="1 2">MS6</strain>
    </source>
</reference>
<comment type="caution">
    <text evidence="1">The sequence shown here is derived from an EMBL/GenBank/DDBJ whole genome shotgun (WGS) entry which is preliminary data.</text>
</comment>
<dbReference type="HOGENOM" id="CLU_2967289_0_0_1"/>
<dbReference type="InParanoid" id="K2RKA4"/>
<evidence type="ECO:0000313" key="2">
    <source>
        <dbReference type="Proteomes" id="UP000007129"/>
    </source>
</evidence>
<feature type="non-terminal residue" evidence="1">
    <location>
        <position position="60"/>
    </location>
</feature>
<proteinExistence type="predicted"/>
<accession>K2RKA4</accession>
<dbReference type="Proteomes" id="UP000007129">
    <property type="component" value="Unassembled WGS sequence"/>
</dbReference>
<organism evidence="1 2">
    <name type="scientific">Macrophomina phaseolina (strain MS6)</name>
    <name type="common">Charcoal rot fungus</name>
    <dbReference type="NCBI Taxonomy" id="1126212"/>
    <lineage>
        <taxon>Eukaryota</taxon>
        <taxon>Fungi</taxon>
        <taxon>Dikarya</taxon>
        <taxon>Ascomycota</taxon>
        <taxon>Pezizomycotina</taxon>
        <taxon>Dothideomycetes</taxon>
        <taxon>Dothideomycetes incertae sedis</taxon>
        <taxon>Botryosphaeriales</taxon>
        <taxon>Botryosphaeriaceae</taxon>
        <taxon>Macrophomina</taxon>
    </lineage>
</organism>
<name>K2RKA4_MACPH</name>
<dbReference type="EMBL" id="AHHD01000330">
    <property type="protein sequence ID" value="EKG15083.1"/>
    <property type="molecule type" value="Genomic_DNA"/>
</dbReference>
<sequence length="60" mass="6541">MISPPPVISRYPIYAASPFLLEQPVDFLGPRAWDCCLQSCQSLPVKATHCLSTSIAHLIG</sequence>
<protein>
    <submittedName>
        <fullName evidence="1">Uncharacterized protein</fullName>
    </submittedName>
</protein>